<keyword evidence="1" id="KW-0732">Signal</keyword>
<dbReference type="EMBL" id="SLXV01000006">
    <property type="protein sequence ID" value="TCP69719.1"/>
    <property type="molecule type" value="Genomic_DNA"/>
</dbReference>
<keyword evidence="3" id="KW-1185">Reference proteome</keyword>
<sequence>MKKFFSVCLAFALMLSVGLVASGNGVLAKEQAKPGIGTQAIDVTGVWRGNDGGLYYIRQVGNTVWWTGLSNNGVGTNWTNVFKGQLTGDKAAGTWADVPRGAVMSHGNLSFTVYYTATGMQLKRTAVSGGFGGSIWYR</sequence>
<proteinExistence type="predicted"/>
<dbReference type="AlphaFoldDB" id="A0A4R2RYF0"/>
<dbReference type="Proteomes" id="UP000294746">
    <property type="component" value="Unassembled WGS sequence"/>
</dbReference>
<protein>
    <submittedName>
        <fullName evidence="2">Uncharacterized protein</fullName>
    </submittedName>
</protein>
<feature type="signal peptide" evidence="1">
    <location>
        <begin position="1"/>
        <end position="21"/>
    </location>
</feature>
<evidence type="ECO:0000313" key="3">
    <source>
        <dbReference type="Proteomes" id="UP000294746"/>
    </source>
</evidence>
<name>A0A4R2RYF0_9BACL</name>
<organism evidence="2 3">
    <name type="scientific">Baia soyae</name>
    <dbReference type="NCBI Taxonomy" id="1544746"/>
    <lineage>
        <taxon>Bacteria</taxon>
        <taxon>Bacillati</taxon>
        <taxon>Bacillota</taxon>
        <taxon>Bacilli</taxon>
        <taxon>Bacillales</taxon>
        <taxon>Thermoactinomycetaceae</taxon>
        <taxon>Baia</taxon>
    </lineage>
</organism>
<evidence type="ECO:0000256" key="1">
    <source>
        <dbReference type="SAM" id="SignalP"/>
    </source>
</evidence>
<comment type="caution">
    <text evidence="2">The sequence shown here is derived from an EMBL/GenBank/DDBJ whole genome shotgun (WGS) entry which is preliminary data.</text>
</comment>
<reference evidence="2 3" key="1">
    <citation type="submission" date="2019-03" db="EMBL/GenBank/DDBJ databases">
        <title>Genomic Encyclopedia of Type Strains, Phase IV (KMG-IV): sequencing the most valuable type-strain genomes for metagenomic binning, comparative biology and taxonomic classification.</title>
        <authorList>
            <person name="Goeker M."/>
        </authorList>
    </citation>
    <scope>NUCLEOTIDE SEQUENCE [LARGE SCALE GENOMIC DNA]</scope>
    <source>
        <strain evidence="2 3">DSM 46831</strain>
    </source>
</reference>
<gene>
    <name evidence="2" type="ORF">EDD57_10634</name>
</gene>
<dbReference type="RefSeq" id="WP_131848065.1">
    <property type="nucleotide sequence ID" value="NZ_SLXV01000006.1"/>
</dbReference>
<dbReference type="OrthoDB" id="8245343at2"/>
<feature type="chain" id="PRO_5038380509" evidence="1">
    <location>
        <begin position="22"/>
        <end position="138"/>
    </location>
</feature>
<evidence type="ECO:0000313" key="2">
    <source>
        <dbReference type="EMBL" id="TCP69719.1"/>
    </source>
</evidence>
<accession>A0A4R2RYF0</accession>